<gene>
    <name evidence="3" type="ORF">R0135_10430</name>
</gene>
<dbReference type="InterPro" id="IPR025232">
    <property type="entry name" value="DUF4174"/>
</dbReference>
<keyword evidence="1" id="KW-0732">Signal</keyword>
<evidence type="ECO:0000259" key="2">
    <source>
        <dbReference type="Pfam" id="PF13778"/>
    </source>
</evidence>
<accession>A0ABZ0I065</accession>
<evidence type="ECO:0000256" key="1">
    <source>
        <dbReference type="ARBA" id="ARBA00022729"/>
    </source>
</evidence>
<dbReference type="Pfam" id="PF13778">
    <property type="entry name" value="DUF4174"/>
    <property type="match status" value="1"/>
</dbReference>
<feature type="domain" description="DUF4174" evidence="2">
    <location>
        <begin position="5"/>
        <end position="113"/>
    </location>
</feature>
<evidence type="ECO:0000313" key="3">
    <source>
        <dbReference type="EMBL" id="WOJ92204.1"/>
    </source>
</evidence>
<sequence length="116" mass="12690">MISDLDDLRWQHRILLINEPQDTDALLALLSAGAAALEERRLIWFVLQGGTVQTNSVQALGNDLATNAQLQLDVGPNEVLLIGLDGGVKARGSELDLDALYALIDAMPMRRAEQRE</sequence>
<organism evidence="3 4">
    <name type="scientific">Congregibacter variabilis</name>
    <dbReference type="NCBI Taxonomy" id="3081200"/>
    <lineage>
        <taxon>Bacteria</taxon>
        <taxon>Pseudomonadati</taxon>
        <taxon>Pseudomonadota</taxon>
        <taxon>Gammaproteobacteria</taxon>
        <taxon>Cellvibrionales</taxon>
        <taxon>Halieaceae</taxon>
        <taxon>Congregibacter</taxon>
    </lineage>
</organism>
<reference evidence="3 4" key="1">
    <citation type="submission" date="2023-10" db="EMBL/GenBank/DDBJ databases">
        <title>Two novel species belonging to the OM43/NOR5 clade.</title>
        <authorList>
            <person name="Park M."/>
        </authorList>
    </citation>
    <scope>NUCLEOTIDE SEQUENCE [LARGE SCALE GENOMIC DNA]</scope>
    <source>
        <strain evidence="3 4">IMCC43200</strain>
    </source>
</reference>
<name>A0ABZ0I065_9GAMM</name>
<protein>
    <submittedName>
        <fullName evidence="3">DUF4174 domain-containing protein</fullName>
    </submittedName>
</protein>
<proteinExistence type="predicted"/>
<evidence type="ECO:0000313" key="4">
    <source>
        <dbReference type="Proteomes" id="UP001626537"/>
    </source>
</evidence>
<keyword evidence="4" id="KW-1185">Reference proteome</keyword>
<dbReference type="EMBL" id="CP136864">
    <property type="protein sequence ID" value="WOJ92204.1"/>
    <property type="molecule type" value="Genomic_DNA"/>
</dbReference>
<dbReference type="Proteomes" id="UP001626537">
    <property type="component" value="Chromosome"/>
</dbReference>
<dbReference type="RefSeq" id="WP_407346786.1">
    <property type="nucleotide sequence ID" value="NZ_CP136864.1"/>
</dbReference>